<organism evidence="14 16">
    <name type="scientific">Micrococcus lylae</name>
    <dbReference type="NCBI Taxonomy" id="1273"/>
    <lineage>
        <taxon>Bacteria</taxon>
        <taxon>Bacillati</taxon>
        <taxon>Actinomycetota</taxon>
        <taxon>Actinomycetes</taxon>
        <taxon>Micrococcales</taxon>
        <taxon>Micrococcaceae</taxon>
        <taxon>Micrococcus</taxon>
    </lineage>
</organism>
<dbReference type="PRINTS" id="PR01046">
    <property type="entry name" value="TRNASYNTHPRO"/>
</dbReference>
<dbReference type="CDD" id="cd00861">
    <property type="entry name" value="ProRS_anticodon_short"/>
    <property type="match status" value="1"/>
</dbReference>
<evidence type="ECO:0000256" key="2">
    <source>
        <dbReference type="ARBA" id="ARBA00011738"/>
    </source>
</evidence>
<dbReference type="GO" id="GO:0005524">
    <property type="term" value="F:ATP binding"/>
    <property type="evidence" value="ECO:0007669"/>
    <property type="project" value="UniProtKB-UniRule"/>
</dbReference>
<dbReference type="InterPro" id="IPR050062">
    <property type="entry name" value="Pro-tRNA_synthetase"/>
</dbReference>
<accession>A0A1R4IN72</accession>
<dbReference type="PANTHER" id="PTHR42753">
    <property type="entry name" value="MITOCHONDRIAL RIBOSOME PROTEIN L39/PROLYL-TRNA LIGASE FAMILY MEMBER"/>
    <property type="match status" value="1"/>
</dbReference>
<dbReference type="EMBL" id="SPKT01000020">
    <property type="protein sequence ID" value="TFH98283.1"/>
    <property type="molecule type" value="Genomic_DNA"/>
</dbReference>
<dbReference type="InterPro" id="IPR002314">
    <property type="entry name" value="aa-tRNA-synt_IIb"/>
</dbReference>
<dbReference type="InterPro" id="IPR004154">
    <property type="entry name" value="Anticodon-bd"/>
</dbReference>
<dbReference type="Gene3D" id="3.40.50.800">
    <property type="entry name" value="Anticodon-binding domain"/>
    <property type="match status" value="1"/>
</dbReference>
<dbReference type="AlphaFoldDB" id="A0A1R4IN72"/>
<dbReference type="GO" id="GO:0005829">
    <property type="term" value="C:cytosol"/>
    <property type="evidence" value="ECO:0007669"/>
    <property type="project" value="TreeGrafter"/>
</dbReference>
<evidence type="ECO:0000313" key="15">
    <source>
        <dbReference type="EMBL" id="TFH98283.1"/>
    </source>
</evidence>
<dbReference type="InterPro" id="IPR045864">
    <property type="entry name" value="aa-tRNA-synth_II/BPL/LPL"/>
</dbReference>
<dbReference type="OrthoDB" id="9809052at2"/>
<dbReference type="Gene3D" id="3.90.960.10">
    <property type="entry name" value="YbaK/aminoacyl-tRNA synthetase-associated domain"/>
    <property type="match status" value="1"/>
</dbReference>
<comment type="subunit">
    <text evidence="2 12">Homodimer.</text>
</comment>
<reference evidence="15 17" key="2">
    <citation type="submission" date="2019-03" db="EMBL/GenBank/DDBJ databases">
        <title>Reclassification of Micrococcus aloeverae and Micrococcus yunnanensis as later heterotypic synonyms of Micrococcus luteus.</title>
        <authorList>
            <person name="Huang C.-H."/>
        </authorList>
    </citation>
    <scope>NUCLEOTIDE SEQUENCE [LARGE SCALE GENOMIC DNA]</scope>
    <source>
        <strain evidence="15 17">BCRC 12151</strain>
    </source>
</reference>
<dbReference type="SUPFAM" id="SSF52954">
    <property type="entry name" value="Class II aaRS ABD-related"/>
    <property type="match status" value="1"/>
</dbReference>
<dbReference type="InterPro" id="IPR033730">
    <property type="entry name" value="ProRS_core_prok"/>
</dbReference>
<comment type="catalytic activity">
    <reaction evidence="9 12">
        <text>tRNA(Pro) + L-proline + ATP = L-prolyl-tRNA(Pro) + AMP + diphosphate</text>
        <dbReference type="Rhea" id="RHEA:14305"/>
        <dbReference type="Rhea" id="RHEA-COMP:9700"/>
        <dbReference type="Rhea" id="RHEA-COMP:9702"/>
        <dbReference type="ChEBI" id="CHEBI:30616"/>
        <dbReference type="ChEBI" id="CHEBI:33019"/>
        <dbReference type="ChEBI" id="CHEBI:60039"/>
        <dbReference type="ChEBI" id="CHEBI:78442"/>
        <dbReference type="ChEBI" id="CHEBI:78532"/>
        <dbReference type="ChEBI" id="CHEBI:456215"/>
        <dbReference type="EC" id="6.1.1.15"/>
    </reaction>
</comment>
<evidence type="ECO:0000256" key="4">
    <source>
        <dbReference type="ARBA" id="ARBA00022598"/>
    </source>
</evidence>
<comment type="domain">
    <text evidence="12">Consists of three domains: the N-terminal catalytic domain, the editing domain and the C-terminal anticodon-binding domain.</text>
</comment>
<dbReference type="InterPro" id="IPR036754">
    <property type="entry name" value="YbaK/aa-tRNA-synt-asso_dom_sf"/>
</dbReference>
<reference evidence="14 16" key="1">
    <citation type="submission" date="2017-02" db="EMBL/GenBank/DDBJ databases">
        <authorList>
            <person name="Peterson S.W."/>
        </authorList>
    </citation>
    <scope>NUCLEOTIDE SEQUENCE [LARGE SCALE GENOMIC DNA]</scope>
    <source>
        <strain evidence="14 16">2B3F</strain>
    </source>
</reference>
<evidence type="ECO:0000256" key="12">
    <source>
        <dbReference type="HAMAP-Rule" id="MF_01569"/>
    </source>
</evidence>
<evidence type="ECO:0000256" key="5">
    <source>
        <dbReference type="ARBA" id="ARBA00022741"/>
    </source>
</evidence>
<sequence>MALRMSTLFLRTLRDDPAEAEVASHRLLVRAGYIRRAAPGIYTWLPLGLKVLSRVERIVREEMDAIGGQEVHFPALLPREPYEATGRWDEYGDGVFRLKDRKEADYLLAPTHEEMFTLLVKEHYSSYKDLPVYLYQIQTKYRDEARPRAGLLRGREFVMKDSYSFTVDDQGLQEAYDAHRAAYLRIFERLGLEVVPVQATAGAMGGSRSEEFLHPSPIGEDTYVESPGGYRANVEAVTSVAPDPLSEEAMAALPAAEVKDTPVSTTIAALVDVANDLAPREDGPWTAADTLKCVVLTAVLDGDERRQFVVAVPGDRDVDLKRLEASVGEALGVHGEPTVEAATEADLKRHPSLVKGYIGPGEGPDGRKVLGAEDSVSGLTFLVDPRIAAGTTWITGANADQKHVFGLVAGRDFTWDGVVESTVVREGDASPDGTGALTTRRGIEMGHIFQLGRKYAEALDLKVLDQNGKQVVVTMGSYGIGVTRSVAAIAETHHDEKGLVWPRAVAPADVHVVVAAKGADAFAYAEQLTARLEEAGHTVLLDDRTKVSPGVKFKDFELIGIPTAVVVGRGLTEGLLELKDRATGETREVSVDEVVAAVSAVVAADPEA</sequence>
<dbReference type="InterPro" id="IPR002316">
    <property type="entry name" value="Pro-tRNA-ligase_IIa"/>
</dbReference>
<name>A0A1R4IN72_9MICC</name>
<evidence type="ECO:0000256" key="9">
    <source>
        <dbReference type="ARBA" id="ARBA00047671"/>
    </source>
</evidence>
<dbReference type="GO" id="GO:0002161">
    <property type="term" value="F:aminoacyl-tRNA deacylase activity"/>
    <property type="evidence" value="ECO:0007669"/>
    <property type="project" value="InterPro"/>
</dbReference>
<evidence type="ECO:0000256" key="11">
    <source>
        <dbReference type="ARBA" id="ARBA00060755"/>
    </source>
</evidence>
<dbReference type="RefSeq" id="WP_067189811.1">
    <property type="nucleotide sequence ID" value="NZ_FUKP01000020.1"/>
</dbReference>
<dbReference type="InterPro" id="IPR044140">
    <property type="entry name" value="ProRS_anticodon_short"/>
</dbReference>
<dbReference type="InterPro" id="IPR004500">
    <property type="entry name" value="Pro-tRNA-synth_IIa_bac-type"/>
</dbReference>
<keyword evidence="5 12" id="KW-0547">Nucleotide-binding</keyword>
<dbReference type="Pfam" id="PF04073">
    <property type="entry name" value="tRNA_edit"/>
    <property type="match status" value="1"/>
</dbReference>
<evidence type="ECO:0000256" key="7">
    <source>
        <dbReference type="ARBA" id="ARBA00022917"/>
    </source>
</evidence>
<evidence type="ECO:0000259" key="13">
    <source>
        <dbReference type="PROSITE" id="PS50862"/>
    </source>
</evidence>
<evidence type="ECO:0000313" key="16">
    <source>
        <dbReference type="Proteomes" id="UP000196230"/>
    </source>
</evidence>
<keyword evidence="3 12" id="KW-0963">Cytoplasm</keyword>
<keyword evidence="8 12" id="KW-0030">Aminoacyl-tRNA synthetase</keyword>
<dbReference type="SUPFAM" id="SSF55826">
    <property type="entry name" value="YbaK/ProRS associated domain"/>
    <property type="match status" value="1"/>
</dbReference>
<evidence type="ECO:0000256" key="3">
    <source>
        <dbReference type="ARBA" id="ARBA00022490"/>
    </source>
</evidence>
<comment type="function">
    <text evidence="10 12">Catalyzes the attachment of proline to tRNA(Pro) in a two-step reaction: proline is first activated by ATP to form Pro-AMP and then transferred to the acceptor end of tRNA(Pro). As ProRS can inadvertently accommodate and process non-cognate amino acids such as alanine and cysteine, to avoid such errors it has two additional distinct editing activities against alanine. One activity is designated as 'pretransfer' editing and involves the tRNA(Pro)-independent hydrolysis of activated Ala-AMP. The other activity is designated 'posttransfer' editing and involves deacylation of mischarged Ala-tRNA(Pro). The misacylated Cys-tRNA(Pro) is not edited by ProRS.</text>
</comment>
<dbReference type="FunFam" id="3.30.930.10:FF:000066">
    <property type="entry name" value="Proline--tRNA ligase"/>
    <property type="match status" value="1"/>
</dbReference>
<dbReference type="Pfam" id="PF03129">
    <property type="entry name" value="HGTP_anticodon"/>
    <property type="match status" value="1"/>
</dbReference>
<dbReference type="GO" id="GO:0004827">
    <property type="term" value="F:proline-tRNA ligase activity"/>
    <property type="evidence" value="ECO:0007669"/>
    <property type="project" value="UniProtKB-UniRule"/>
</dbReference>
<dbReference type="InterPro" id="IPR006195">
    <property type="entry name" value="aa-tRNA-synth_II"/>
</dbReference>
<keyword evidence="17" id="KW-1185">Reference proteome</keyword>
<gene>
    <name evidence="12" type="primary">proS</name>
    <name evidence="15" type="ORF">E4A49_09420</name>
    <name evidence="14" type="ORF">FM125_03480</name>
</gene>
<dbReference type="PROSITE" id="PS50862">
    <property type="entry name" value="AA_TRNA_LIGASE_II"/>
    <property type="match status" value="1"/>
</dbReference>
<dbReference type="Gene3D" id="3.30.930.10">
    <property type="entry name" value="Bira Bifunctional Protein, Domain 2"/>
    <property type="match status" value="2"/>
</dbReference>
<evidence type="ECO:0000256" key="1">
    <source>
        <dbReference type="ARBA" id="ARBA00004496"/>
    </source>
</evidence>
<dbReference type="NCBIfam" id="NF006625">
    <property type="entry name" value="PRK09194.1"/>
    <property type="match status" value="1"/>
</dbReference>
<proteinExistence type="inferred from homology"/>
<protein>
    <recommendedName>
        <fullName evidence="12">Proline--tRNA ligase</fullName>
        <ecNumber evidence="12">6.1.1.15</ecNumber>
    </recommendedName>
    <alternativeName>
        <fullName evidence="12">Prolyl-tRNA synthetase</fullName>
        <shortName evidence="12">ProRS</shortName>
    </alternativeName>
</protein>
<dbReference type="InterPro" id="IPR036621">
    <property type="entry name" value="Anticodon-bd_dom_sf"/>
</dbReference>
<dbReference type="InterPro" id="IPR007214">
    <property type="entry name" value="YbaK/aa-tRNA-synth-assoc-dom"/>
</dbReference>
<dbReference type="FunFam" id="3.30.930.10:FF:000065">
    <property type="entry name" value="Proline--tRNA ligase"/>
    <property type="match status" value="1"/>
</dbReference>
<evidence type="ECO:0000256" key="8">
    <source>
        <dbReference type="ARBA" id="ARBA00023146"/>
    </source>
</evidence>
<evidence type="ECO:0000313" key="17">
    <source>
        <dbReference type="Proteomes" id="UP000297477"/>
    </source>
</evidence>
<keyword evidence="6 12" id="KW-0067">ATP-binding</keyword>
<dbReference type="NCBIfam" id="TIGR00409">
    <property type="entry name" value="proS_fam_II"/>
    <property type="match status" value="1"/>
</dbReference>
<comment type="similarity">
    <text evidence="11 12">Belongs to the class-II aminoacyl-tRNA synthetase family. ProS type 1 subfamily.</text>
</comment>
<dbReference type="PANTHER" id="PTHR42753:SF2">
    <property type="entry name" value="PROLINE--TRNA LIGASE"/>
    <property type="match status" value="1"/>
</dbReference>
<evidence type="ECO:0000313" key="14">
    <source>
        <dbReference type="EMBL" id="SJN21159.1"/>
    </source>
</evidence>
<dbReference type="EMBL" id="FUKP01000020">
    <property type="protein sequence ID" value="SJN21159.1"/>
    <property type="molecule type" value="Genomic_DNA"/>
</dbReference>
<dbReference type="HAMAP" id="MF_01569">
    <property type="entry name" value="Pro_tRNA_synth_type1"/>
    <property type="match status" value="1"/>
</dbReference>
<dbReference type="Pfam" id="PF00587">
    <property type="entry name" value="tRNA-synt_2b"/>
    <property type="match status" value="1"/>
</dbReference>
<keyword evidence="7 12" id="KW-0648">Protein biosynthesis</keyword>
<evidence type="ECO:0000256" key="10">
    <source>
        <dbReference type="ARBA" id="ARBA00053664"/>
    </source>
</evidence>
<keyword evidence="4 12" id="KW-0436">Ligase</keyword>
<dbReference type="SUPFAM" id="SSF55681">
    <property type="entry name" value="Class II aaRS and biotin synthetases"/>
    <property type="match status" value="1"/>
</dbReference>
<dbReference type="GO" id="GO:0006433">
    <property type="term" value="P:prolyl-tRNA aminoacylation"/>
    <property type="evidence" value="ECO:0007669"/>
    <property type="project" value="UniProtKB-UniRule"/>
</dbReference>
<dbReference type="Proteomes" id="UP000297477">
    <property type="component" value="Unassembled WGS sequence"/>
</dbReference>
<feature type="domain" description="Aminoacyl-transfer RNA synthetases class-II family profile" evidence="13">
    <location>
        <begin position="35"/>
        <end position="502"/>
    </location>
</feature>
<dbReference type="Proteomes" id="UP000196230">
    <property type="component" value="Unassembled WGS sequence"/>
</dbReference>
<dbReference type="InterPro" id="IPR023717">
    <property type="entry name" value="Pro-tRNA-Synthase_IIa_type1"/>
</dbReference>
<evidence type="ECO:0000256" key="6">
    <source>
        <dbReference type="ARBA" id="ARBA00022840"/>
    </source>
</evidence>
<comment type="subcellular location">
    <subcellularLocation>
        <location evidence="1 12">Cytoplasm</location>
    </subcellularLocation>
</comment>
<dbReference type="CDD" id="cd00779">
    <property type="entry name" value="ProRS_core_prok"/>
    <property type="match status" value="1"/>
</dbReference>
<dbReference type="EC" id="6.1.1.15" evidence="12"/>